<dbReference type="EMBL" id="BOMM01000052">
    <property type="protein sequence ID" value="GIE14154.1"/>
    <property type="molecule type" value="Genomic_DNA"/>
</dbReference>
<dbReference type="Pfam" id="PF01494">
    <property type="entry name" value="FAD_binding_3"/>
    <property type="match status" value="1"/>
</dbReference>
<keyword evidence="2" id="KW-0503">Monooxygenase</keyword>
<dbReference type="InterPro" id="IPR002938">
    <property type="entry name" value="FAD-bd"/>
</dbReference>
<dbReference type="GO" id="GO:0004497">
    <property type="term" value="F:monooxygenase activity"/>
    <property type="evidence" value="ECO:0007669"/>
    <property type="project" value="UniProtKB-KW"/>
</dbReference>
<name>A0A919J7P5_9ACTN</name>
<evidence type="ECO:0000256" key="1">
    <source>
        <dbReference type="ARBA" id="ARBA00023002"/>
    </source>
</evidence>
<keyword evidence="1" id="KW-0560">Oxidoreductase</keyword>
<dbReference type="PANTHER" id="PTHR13789">
    <property type="entry name" value="MONOOXYGENASE"/>
    <property type="match status" value="1"/>
</dbReference>
<reference evidence="4" key="1">
    <citation type="submission" date="2021-01" db="EMBL/GenBank/DDBJ databases">
        <title>Whole genome shotgun sequence of Actinoplanes ferrugineus NBRC 15555.</title>
        <authorList>
            <person name="Komaki H."/>
            <person name="Tamura T."/>
        </authorList>
    </citation>
    <scope>NUCLEOTIDE SEQUENCE</scope>
    <source>
        <strain evidence="4">NBRC 15555</strain>
    </source>
</reference>
<organism evidence="4 5">
    <name type="scientific">Paractinoplanes ferrugineus</name>
    <dbReference type="NCBI Taxonomy" id="113564"/>
    <lineage>
        <taxon>Bacteria</taxon>
        <taxon>Bacillati</taxon>
        <taxon>Actinomycetota</taxon>
        <taxon>Actinomycetes</taxon>
        <taxon>Micromonosporales</taxon>
        <taxon>Micromonosporaceae</taxon>
        <taxon>Paractinoplanes</taxon>
    </lineage>
</organism>
<dbReference type="AlphaFoldDB" id="A0A919J7P5"/>
<dbReference type="PANTHER" id="PTHR13789:SF309">
    <property type="entry name" value="PUTATIVE (AFU_ORTHOLOGUE AFUA_6G14510)-RELATED"/>
    <property type="match status" value="1"/>
</dbReference>
<dbReference type="GO" id="GO:0071949">
    <property type="term" value="F:FAD binding"/>
    <property type="evidence" value="ECO:0007669"/>
    <property type="project" value="InterPro"/>
</dbReference>
<evidence type="ECO:0000256" key="2">
    <source>
        <dbReference type="ARBA" id="ARBA00023033"/>
    </source>
</evidence>
<dbReference type="PRINTS" id="PR00420">
    <property type="entry name" value="RNGMNOXGNASE"/>
</dbReference>
<protein>
    <submittedName>
        <fullName evidence="4">2-polyprenyl-6-methoxyphenol hydroxylase</fullName>
    </submittedName>
</protein>
<proteinExistence type="predicted"/>
<evidence type="ECO:0000313" key="5">
    <source>
        <dbReference type="Proteomes" id="UP000598174"/>
    </source>
</evidence>
<comment type="caution">
    <text evidence="4">The sequence shown here is derived from an EMBL/GenBank/DDBJ whole genome shotgun (WGS) entry which is preliminary data.</text>
</comment>
<dbReference type="InterPro" id="IPR050493">
    <property type="entry name" value="FAD-dep_Monooxygenase_BioMet"/>
</dbReference>
<dbReference type="Proteomes" id="UP000598174">
    <property type="component" value="Unassembled WGS sequence"/>
</dbReference>
<evidence type="ECO:0000259" key="3">
    <source>
        <dbReference type="Pfam" id="PF01494"/>
    </source>
</evidence>
<sequence>MSSHTATPRNRDGLRVAVVGGSLTGPTAALLLHHAGFTDVTLYEAVPASAPLGGGLIGLEHSSLDILDQLGVPQHEFVRYDSEAVMDITVCRRRPEAEHRHLFAGRNTTWTLLHQALTRRLPAGLAHTGKRVTGLTGEYGRPLLHFADGDSAQADLVVFADGRASIGRRLLDPDRRLHYAGYVAHRGQTSTSQPGLRDFLRFEPDPHNGMQFNLAPIPGGCDWTFYLSATPAQYLDYFGATPARRVFVLPQHITEAARAAVDASARQYLPDEQAALVHDTSTRMAAAVMDIDPPTRMVWAIGTGHAVLLGDALAPVRPHTARGANNGIEQAAGLAAALSQHRKYGADLATALDGWQHRQLPAAVAAVQLGPKLAHRYGLGA</sequence>
<feature type="domain" description="FAD-binding" evidence="3">
    <location>
        <begin position="15"/>
        <end position="368"/>
    </location>
</feature>
<accession>A0A919J7P5</accession>
<dbReference type="SUPFAM" id="SSF51905">
    <property type="entry name" value="FAD/NAD(P)-binding domain"/>
    <property type="match status" value="1"/>
</dbReference>
<keyword evidence="5" id="KW-1185">Reference proteome</keyword>
<dbReference type="RefSeq" id="WP_203820573.1">
    <property type="nucleotide sequence ID" value="NZ_BAAABP010000015.1"/>
</dbReference>
<dbReference type="InterPro" id="IPR036188">
    <property type="entry name" value="FAD/NAD-bd_sf"/>
</dbReference>
<dbReference type="Gene3D" id="3.50.50.60">
    <property type="entry name" value="FAD/NAD(P)-binding domain"/>
    <property type="match status" value="1"/>
</dbReference>
<evidence type="ECO:0000313" key="4">
    <source>
        <dbReference type="EMBL" id="GIE14154.1"/>
    </source>
</evidence>
<gene>
    <name evidence="4" type="ORF">Afe05nite_59940</name>
</gene>